<feature type="transmembrane region" description="Helical" evidence="1">
    <location>
        <begin position="101"/>
        <end position="122"/>
    </location>
</feature>
<protein>
    <submittedName>
        <fullName evidence="2">Uncharacterized protein</fullName>
    </submittedName>
</protein>
<organism evidence="2 3">
    <name type="scientific">Pyrococcus horikoshii</name>
    <dbReference type="NCBI Taxonomy" id="53953"/>
    <lineage>
        <taxon>Archaea</taxon>
        <taxon>Methanobacteriati</taxon>
        <taxon>Methanobacteriota</taxon>
        <taxon>Thermococci</taxon>
        <taxon>Thermococcales</taxon>
        <taxon>Thermococcaceae</taxon>
        <taxon>Pyrococcus</taxon>
    </lineage>
</organism>
<name>A0A832T9S4_PYRHR</name>
<evidence type="ECO:0000256" key="1">
    <source>
        <dbReference type="SAM" id="Phobius"/>
    </source>
</evidence>
<keyword evidence="1" id="KW-0472">Membrane</keyword>
<reference evidence="2" key="1">
    <citation type="journal article" date="2020" name="bioRxiv">
        <title>A rank-normalized archaeal taxonomy based on genome phylogeny resolves widespread incomplete and uneven classifications.</title>
        <authorList>
            <person name="Rinke C."/>
            <person name="Chuvochina M."/>
            <person name="Mussig A.J."/>
            <person name="Chaumeil P.-A."/>
            <person name="Waite D.W."/>
            <person name="Whitman W.B."/>
            <person name="Parks D.H."/>
            <person name="Hugenholtz P."/>
        </authorList>
    </citation>
    <scope>NUCLEOTIDE SEQUENCE</scope>
    <source>
        <strain evidence="2">UBA8834</strain>
    </source>
</reference>
<feature type="transmembrane region" description="Helical" evidence="1">
    <location>
        <begin position="57"/>
        <end position="80"/>
    </location>
</feature>
<dbReference type="AlphaFoldDB" id="A0A832T9S4"/>
<dbReference type="GeneID" id="1444273"/>
<dbReference type="Proteomes" id="UP000617544">
    <property type="component" value="Unassembled WGS sequence"/>
</dbReference>
<comment type="caution">
    <text evidence="2">The sequence shown here is derived from an EMBL/GenBank/DDBJ whole genome shotgun (WGS) entry which is preliminary data.</text>
</comment>
<feature type="transmembrane region" description="Helical" evidence="1">
    <location>
        <begin position="221"/>
        <end position="241"/>
    </location>
</feature>
<dbReference type="EMBL" id="DUJN01000004">
    <property type="protein sequence ID" value="HII61033.1"/>
    <property type="molecule type" value="Genomic_DNA"/>
</dbReference>
<evidence type="ECO:0000313" key="2">
    <source>
        <dbReference type="EMBL" id="HII61033.1"/>
    </source>
</evidence>
<keyword evidence="1" id="KW-0812">Transmembrane</keyword>
<feature type="transmembrane region" description="Helical" evidence="1">
    <location>
        <begin position="247"/>
        <end position="266"/>
    </location>
</feature>
<feature type="transmembrane region" description="Helical" evidence="1">
    <location>
        <begin position="134"/>
        <end position="154"/>
    </location>
</feature>
<feature type="transmembrane region" description="Helical" evidence="1">
    <location>
        <begin position="189"/>
        <end position="209"/>
    </location>
</feature>
<gene>
    <name evidence="2" type="ORF">HA331_04645</name>
</gene>
<evidence type="ECO:0000313" key="3">
    <source>
        <dbReference type="Proteomes" id="UP000617544"/>
    </source>
</evidence>
<keyword evidence="1" id="KW-1133">Transmembrane helix</keyword>
<dbReference type="RefSeq" id="WP_010884486.1">
    <property type="nucleotide sequence ID" value="NZ_DUJN01000004.1"/>
</dbReference>
<feature type="transmembrane region" description="Helical" evidence="1">
    <location>
        <begin position="161"/>
        <end position="183"/>
    </location>
</feature>
<feature type="transmembrane region" description="Helical" evidence="1">
    <location>
        <begin position="30"/>
        <end position="51"/>
    </location>
</feature>
<sequence length="276" mass="31331">MNVYPLPVVYTFKRFFEGVKKYGGAPKGKISLLLGVFSGYLPNLPVITYYFAVNPSISNVVAFTIMFLLFMTAYEIGYIINDNISSRREGKFARTVLPLISPIKSVFYVLERVLILSFALLLTYEYSVIDRGFLVEYSAILSLMIALFIVYNFISTEKRAYGFLAMLRYLKHFSIMFPLILFAPEKSTIIVISLYSASLSFYGGIDYAMKKFKCVFIKTRLFHLLLYPGIMFFIFSAPLIVLNVVNYLPVLGVFAVLLGYSLLFYAGSKVFRGGAK</sequence>
<accession>A0A832T9S4</accession>
<proteinExistence type="predicted"/>